<feature type="transmembrane region" description="Helical" evidence="1">
    <location>
        <begin position="206"/>
        <end position="231"/>
    </location>
</feature>
<accession>A0A660E6Q7</accession>
<reference evidence="2 3" key="1">
    <citation type="submission" date="2018-11" db="EMBL/GenBank/DDBJ databases">
        <authorList>
            <person name="Wuyts S."/>
        </authorList>
    </citation>
    <scope>NUCLEOTIDE SEQUENCE [LARGE SCALE GENOMIC DNA]</scope>
    <source>
        <strain evidence="2">Lactobacillus mudanjiangensis AMBF249</strain>
    </source>
</reference>
<dbReference type="InterPro" id="IPR010380">
    <property type="entry name" value="DUF975"/>
</dbReference>
<dbReference type="PANTHER" id="PTHR40076">
    <property type="entry name" value="MEMBRANE PROTEIN-RELATED"/>
    <property type="match status" value="1"/>
</dbReference>
<name>A0A660E6Q7_9LACO</name>
<evidence type="ECO:0000313" key="3">
    <source>
        <dbReference type="Proteomes" id="UP000289996"/>
    </source>
</evidence>
<dbReference type="RefSeq" id="WP_130843504.1">
    <property type="nucleotide sequence ID" value="NZ_BJDY01000002.1"/>
</dbReference>
<dbReference type="PANTHER" id="PTHR40076:SF1">
    <property type="entry name" value="MEMBRANE PROTEIN"/>
    <property type="match status" value="1"/>
</dbReference>
<evidence type="ECO:0000256" key="1">
    <source>
        <dbReference type="SAM" id="Phobius"/>
    </source>
</evidence>
<dbReference type="AlphaFoldDB" id="A0A660E6Q7"/>
<evidence type="ECO:0000313" key="2">
    <source>
        <dbReference type="EMBL" id="VDG27960.1"/>
    </source>
</evidence>
<feature type="transmembrane region" description="Helical" evidence="1">
    <location>
        <begin position="138"/>
        <end position="159"/>
    </location>
</feature>
<feature type="transmembrane region" description="Helical" evidence="1">
    <location>
        <begin position="74"/>
        <end position="94"/>
    </location>
</feature>
<gene>
    <name evidence="2" type="ORF">MUDAN_MDHGFNIF_02771</name>
</gene>
<proteinExistence type="predicted"/>
<keyword evidence="1" id="KW-0812">Transmembrane</keyword>
<feature type="transmembrane region" description="Helical" evidence="1">
    <location>
        <begin position="21"/>
        <end position="39"/>
    </location>
</feature>
<dbReference type="Proteomes" id="UP000289996">
    <property type="component" value="Unassembled WGS sequence"/>
</dbReference>
<keyword evidence="3" id="KW-1185">Reference proteome</keyword>
<keyword evidence="1" id="KW-0472">Membrane</keyword>
<protein>
    <submittedName>
        <fullName evidence="2">Uncharacterized protein</fullName>
    </submittedName>
</protein>
<dbReference type="EMBL" id="UYIG01000079">
    <property type="protein sequence ID" value="VDG27960.1"/>
    <property type="molecule type" value="Genomic_DNA"/>
</dbReference>
<organism evidence="2 3">
    <name type="scientific">Lactiplantibacillus mudanjiangensis</name>
    <dbReference type="NCBI Taxonomy" id="1296538"/>
    <lineage>
        <taxon>Bacteria</taxon>
        <taxon>Bacillati</taxon>
        <taxon>Bacillota</taxon>
        <taxon>Bacilli</taxon>
        <taxon>Lactobacillales</taxon>
        <taxon>Lactobacillaceae</taxon>
        <taxon>Lactiplantibacillus</taxon>
    </lineage>
</organism>
<keyword evidence="1" id="KW-1133">Transmembrane helix</keyword>
<dbReference type="Pfam" id="PF06161">
    <property type="entry name" value="DUF975"/>
    <property type="match status" value="1"/>
</dbReference>
<sequence>MKTRAELKTSVKQLFKGRWKDAILLCIVVSLLSVFSVAVQTNNSAHHSTSTSVTDTATISGAAQTLSNISWQTWAAITGVLAAGGLIALIYYCVVRIFMVGTSYSMLDWFRQPDREIHPVSDSTVGFTRRYALPTIGLILLQWLWITLWSLLLIVPGIIKYFAYSQTYFVYKDMLANTPAGQPKPRLRDAVTRSRQLMVGHKMEFFILQLSFIGWAIVCGLTAGIGLIWLVPYRYGTAAAYYQNLIESHH</sequence>
<dbReference type="OrthoDB" id="9784844at2"/>